<evidence type="ECO:0000256" key="5">
    <source>
        <dbReference type="ARBA" id="ARBA00008372"/>
    </source>
</evidence>
<dbReference type="GO" id="GO:0030014">
    <property type="term" value="C:CCR4-NOT complex"/>
    <property type="evidence" value="ECO:0007669"/>
    <property type="project" value="InterPro"/>
</dbReference>
<comment type="catalytic activity">
    <reaction evidence="1">
        <text>Exonucleolytic cleavage of poly(A) to 5'-AMP.</text>
        <dbReference type="EC" id="3.1.13.4"/>
    </reaction>
</comment>
<dbReference type="GO" id="GO:0046872">
    <property type="term" value="F:metal ion binding"/>
    <property type="evidence" value="ECO:0007669"/>
    <property type="project" value="UniProtKB-KW"/>
</dbReference>
<evidence type="ECO:0000256" key="10">
    <source>
        <dbReference type="ARBA" id="ARBA00022723"/>
    </source>
</evidence>
<sequence>MAPFRHENPSHAVAIRPVYEHNLEKEFAIIRKVATSYRCIAIDTEFPGLVYRTVSHPRFLSPEQRYALVKANVDSLKLIQLGLTLSNMDNGDAMTWEFNFRGFNPITDAQDPESVDFLKSNGMDFLKNYTEGVDQERFAELLWSSGLLTKFNDKTWITFHGTYDLAFLIKTISHDGLPDTMRKFLYRVTCYFGFDVFDVKHLSKSCNGLYGSLENVAKILKTERIAGHAHQAGSDSLLISDVYNKMRQIFFKNGIEWRHARILSGIQEL</sequence>
<organism evidence="18 19">
    <name type="scientific">Rhynchospora tenuis</name>
    <dbReference type="NCBI Taxonomy" id="198213"/>
    <lineage>
        <taxon>Eukaryota</taxon>
        <taxon>Viridiplantae</taxon>
        <taxon>Streptophyta</taxon>
        <taxon>Embryophyta</taxon>
        <taxon>Tracheophyta</taxon>
        <taxon>Spermatophyta</taxon>
        <taxon>Magnoliopsida</taxon>
        <taxon>Liliopsida</taxon>
        <taxon>Poales</taxon>
        <taxon>Cyperaceae</taxon>
        <taxon>Cyperoideae</taxon>
        <taxon>Rhynchosporeae</taxon>
        <taxon>Rhynchospora</taxon>
    </lineage>
</organism>
<dbReference type="InterPro" id="IPR012337">
    <property type="entry name" value="RNaseH-like_sf"/>
</dbReference>
<evidence type="ECO:0000256" key="16">
    <source>
        <dbReference type="ARBA" id="ARBA00023242"/>
    </source>
</evidence>
<dbReference type="Pfam" id="PF04857">
    <property type="entry name" value="CAF1"/>
    <property type="match status" value="1"/>
</dbReference>
<dbReference type="GO" id="GO:0003723">
    <property type="term" value="F:RNA binding"/>
    <property type="evidence" value="ECO:0007669"/>
    <property type="project" value="UniProtKB-KW"/>
</dbReference>
<evidence type="ECO:0000256" key="6">
    <source>
        <dbReference type="ARBA" id="ARBA00011757"/>
    </source>
</evidence>
<dbReference type="InterPro" id="IPR036397">
    <property type="entry name" value="RNaseH_sf"/>
</dbReference>
<dbReference type="EC" id="3.1.13.4" evidence="7"/>
<evidence type="ECO:0000256" key="9">
    <source>
        <dbReference type="ARBA" id="ARBA00022722"/>
    </source>
</evidence>
<proteinExistence type="inferred from homology"/>
<evidence type="ECO:0000256" key="7">
    <source>
        <dbReference type="ARBA" id="ARBA00012161"/>
    </source>
</evidence>
<dbReference type="Gene3D" id="3.30.420.10">
    <property type="entry name" value="Ribonuclease H-like superfamily/Ribonuclease H"/>
    <property type="match status" value="1"/>
</dbReference>
<evidence type="ECO:0000256" key="14">
    <source>
        <dbReference type="ARBA" id="ARBA00023015"/>
    </source>
</evidence>
<keyword evidence="8" id="KW-0963">Cytoplasm</keyword>
<evidence type="ECO:0000313" key="18">
    <source>
        <dbReference type="EMBL" id="KAJ3687595.1"/>
    </source>
</evidence>
<dbReference type="InterPro" id="IPR006941">
    <property type="entry name" value="RNase_CAF1"/>
</dbReference>
<dbReference type="GO" id="GO:0005737">
    <property type="term" value="C:cytoplasm"/>
    <property type="evidence" value="ECO:0007669"/>
    <property type="project" value="UniProtKB-SubCell"/>
</dbReference>
<evidence type="ECO:0000313" key="19">
    <source>
        <dbReference type="Proteomes" id="UP001210211"/>
    </source>
</evidence>
<dbReference type="Proteomes" id="UP001210211">
    <property type="component" value="Unassembled WGS sequence"/>
</dbReference>
<evidence type="ECO:0000256" key="17">
    <source>
        <dbReference type="ARBA" id="ARBA00025148"/>
    </source>
</evidence>
<comment type="caution">
    <text evidence="18">The sequence shown here is derived from an EMBL/GenBank/DDBJ whole genome shotgun (WGS) entry which is preliminary data.</text>
</comment>
<protein>
    <recommendedName>
        <fullName evidence="7">poly(A)-specific ribonuclease</fullName>
        <ecNumber evidence="7">3.1.13.4</ecNumber>
    </recommendedName>
</protein>
<keyword evidence="13" id="KW-0694">RNA-binding</keyword>
<dbReference type="EMBL" id="JAMRDG010000002">
    <property type="protein sequence ID" value="KAJ3687595.1"/>
    <property type="molecule type" value="Genomic_DNA"/>
</dbReference>
<evidence type="ECO:0000256" key="11">
    <source>
        <dbReference type="ARBA" id="ARBA00022801"/>
    </source>
</evidence>
<comment type="subunit">
    <text evidence="6">Component of the CCR4-NOT complex, at least composed of CRR4 and CAF1 proteins.</text>
</comment>
<evidence type="ECO:0000256" key="3">
    <source>
        <dbReference type="ARBA" id="ARBA00004123"/>
    </source>
</evidence>
<keyword evidence="12" id="KW-0269">Exonuclease</keyword>
<keyword evidence="16" id="KW-0539">Nucleus</keyword>
<comment type="similarity">
    <text evidence="5">Belongs to the CAF1 family.</text>
</comment>
<keyword evidence="15" id="KW-0804">Transcription</keyword>
<gene>
    <name evidence="18" type="ORF">LUZ61_016759</name>
</gene>
<evidence type="ECO:0000256" key="4">
    <source>
        <dbReference type="ARBA" id="ARBA00004496"/>
    </source>
</evidence>
<evidence type="ECO:0000256" key="12">
    <source>
        <dbReference type="ARBA" id="ARBA00022839"/>
    </source>
</evidence>
<dbReference type="InterPro" id="IPR039637">
    <property type="entry name" value="CNOT7/CNOT8/Pop2"/>
</dbReference>
<evidence type="ECO:0000256" key="15">
    <source>
        <dbReference type="ARBA" id="ARBA00023163"/>
    </source>
</evidence>
<dbReference type="PANTHER" id="PTHR10797">
    <property type="entry name" value="CCR4-NOT TRANSCRIPTION COMPLEX SUBUNIT"/>
    <property type="match status" value="1"/>
</dbReference>
<evidence type="ECO:0000256" key="13">
    <source>
        <dbReference type="ARBA" id="ARBA00022884"/>
    </source>
</evidence>
<keyword evidence="10" id="KW-0479">Metal-binding</keyword>
<reference evidence="18 19" key="1">
    <citation type="journal article" date="2022" name="Cell">
        <title>Repeat-based holocentromeres influence genome architecture and karyotype evolution.</title>
        <authorList>
            <person name="Hofstatter P.G."/>
            <person name="Thangavel G."/>
            <person name="Lux T."/>
            <person name="Neumann P."/>
            <person name="Vondrak T."/>
            <person name="Novak P."/>
            <person name="Zhang M."/>
            <person name="Costa L."/>
            <person name="Castellani M."/>
            <person name="Scott A."/>
            <person name="Toegelov H."/>
            <person name="Fuchs J."/>
            <person name="Mata-Sucre Y."/>
            <person name="Dias Y."/>
            <person name="Vanzela A.L.L."/>
            <person name="Huettel B."/>
            <person name="Almeida C.C.S."/>
            <person name="Simkova H."/>
            <person name="Souza G."/>
            <person name="Pedrosa-Harand A."/>
            <person name="Macas J."/>
            <person name="Mayer K.F.X."/>
            <person name="Houben A."/>
            <person name="Marques A."/>
        </authorList>
    </citation>
    <scope>NUCLEOTIDE SEQUENCE [LARGE SCALE GENOMIC DNA]</scope>
    <source>
        <strain evidence="18">RhyTen1mFocal</strain>
    </source>
</reference>
<keyword evidence="14" id="KW-0805">Transcription regulation</keyword>
<accession>A0AAD5Z654</accession>
<evidence type="ECO:0000256" key="8">
    <source>
        <dbReference type="ARBA" id="ARBA00022490"/>
    </source>
</evidence>
<comment type="cofactor">
    <cofactor evidence="2">
        <name>a divalent metal cation</name>
        <dbReference type="ChEBI" id="CHEBI:60240"/>
    </cofactor>
</comment>
<name>A0AAD5Z654_9POAL</name>
<keyword evidence="9" id="KW-0540">Nuclease</keyword>
<keyword evidence="11" id="KW-0378">Hydrolase</keyword>
<dbReference type="SUPFAM" id="SSF53098">
    <property type="entry name" value="Ribonuclease H-like"/>
    <property type="match status" value="1"/>
</dbReference>
<evidence type="ECO:0000256" key="1">
    <source>
        <dbReference type="ARBA" id="ARBA00001663"/>
    </source>
</evidence>
<dbReference type="AlphaFoldDB" id="A0AAD5Z654"/>
<evidence type="ECO:0000256" key="2">
    <source>
        <dbReference type="ARBA" id="ARBA00001968"/>
    </source>
</evidence>
<comment type="subcellular location">
    <subcellularLocation>
        <location evidence="4">Cytoplasm</location>
    </subcellularLocation>
    <subcellularLocation>
        <location evidence="3">Nucleus</location>
    </subcellularLocation>
</comment>
<dbReference type="GO" id="GO:0005634">
    <property type="term" value="C:nucleus"/>
    <property type="evidence" value="ECO:0007669"/>
    <property type="project" value="UniProtKB-SubCell"/>
</dbReference>
<keyword evidence="19" id="KW-1185">Reference proteome</keyword>
<dbReference type="GO" id="GO:0004535">
    <property type="term" value="F:poly(A)-specific ribonuclease activity"/>
    <property type="evidence" value="ECO:0007669"/>
    <property type="project" value="UniProtKB-EC"/>
</dbReference>
<comment type="function">
    <text evidence="17">Ubiquitous transcription factor required for a diverse set of processes. It is a component of the CCR4 complex involved in the control of gene expression.</text>
</comment>